<dbReference type="OrthoDB" id="1426971at2759"/>
<organism evidence="3 4">
    <name type="scientific">Arachis duranensis</name>
    <name type="common">Wild peanut</name>
    <dbReference type="NCBI Taxonomy" id="130453"/>
    <lineage>
        <taxon>Eukaryota</taxon>
        <taxon>Viridiplantae</taxon>
        <taxon>Streptophyta</taxon>
        <taxon>Embryophyta</taxon>
        <taxon>Tracheophyta</taxon>
        <taxon>Spermatophyta</taxon>
        <taxon>Magnoliopsida</taxon>
        <taxon>eudicotyledons</taxon>
        <taxon>Gunneridae</taxon>
        <taxon>Pentapetalae</taxon>
        <taxon>rosids</taxon>
        <taxon>fabids</taxon>
        <taxon>Fabales</taxon>
        <taxon>Fabaceae</taxon>
        <taxon>Papilionoideae</taxon>
        <taxon>50 kb inversion clade</taxon>
        <taxon>dalbergioids sensu lato</taxon>
        <taxon>Dalbergieae</taxon>
        <taxon>Pterocarpus clade</taxon>
        <taxon>Arachis</taxon>
    </lineage>
</organism>
<dbReference type="InterPro" id="IPR042885">
    <property type="entry name" value="HIPP47/16"/>
</dbReference>
<dbReference type="GeneID" id="107490555"/>
<reference evidence="4" key="2">
    <citation type="submission" date="2025-08" db="UniProtKB">
        <authorList>
            <consortium name="RefSeq"/>
        </authorList>
    </citation>
    <scope>IDENTIFICATION</scope>
    <source>
        <tissue evidence="4">Whole plant</tissue>
    </source>
</reference>
<sequence>MKQKLVIKVEMHCEKCRNKALTIAADVKGVTSVALEGDDKDQVVVTGSNINTICLLNQLNKKFKRSVSILTIEDLKKKEEEDKKKKEEEKKKKDEEEKKKKEELEKAYALLCHALNCSGKCDFCSKCDMTKCQCKCVIIACSKCKGKCEKCDKCEGPKCKCKCDELACSKCEIPKCYGKCSKPLPPPYYINCPPWYNNPPPYYCDRVVYESNPDNCSIM</sequence>
<protein>
    <submittedName>
        <fullName evidence="4">Uncharacterized protein LOC107490555 isoform X1</fullName>
    </submittedName>
</protein>
<dbReference type="GO" id="GO:0046872">
    <property type="term" value="F:metal ion binding"/>
    <property type="evidence" value="ECO:0007669"/>
    <property type="project" value="InterPro"/>
</dbReference>
<gene>
    <name evidence="4" type="primary">LOC107490555</name>
</gene>
<feature type="coiled-coil region" evidence="1">
    <location>
        <begin position="69"/>
        <end position="107"/>
    </location>
</feature>
<dbReference type="PANTHER" id="PTHR46932:SF18">
    <property type="entry name" value="HMA DOMAIN-CONTAINING PROTEIN"/>
    <property type="match status" value="1"/>
</dbReference>
<keyword evidence="1" id="KW-0175">Coiled coil</keyword>
<dbReference type="Proteomes" id="UP000515211">
    <property type="component" value="Chromosome 5"/>
</dbReference>
<feature type="domain" description="HMA" evidence="2">
    <location>
        <begin position="2"/>
        <end position="67"/>
    </location>
</feature>
<reference evidence="3" key="1">
    <citation type="journal article" date="2016" name="Nat. Genet.">
        <title>The genome sequences of Arachis duranensis and Arachis ipaensis, the diploid ancestors of cultivated peanut.</title>
        <authorList>
            <person name="Bertioli D.J."/>
            <person name="Cannon S.B."/>
            <person name="Froenicke L."/>
            <person name="Huang G."/>
            <person name="Farmer A.D."/>
            <person name="Cannon E.K."/>
            <person name="Liu X."/>
            <person name="Gao D."/>
            <person name="Clevenger J."/>
            <person name="Dash S."/>
            <person name="Ren L."/>
            <person name="Moretzsohn M.C."/>
            <person name="Shirasawa K."/>
            <person name="Huang W."/>
            <person name="Vidigal B."/>
            <person name="Abernathy B."/>
            <person name="Chu Y."/>
            <person name="Niederhuth C.E."/>
            <person name="Umale P."/>
            <person name="Araujo A.C."/>
            <person name="Kozik A."/>
            <person name="Kim K.D."/>
            <person name="Burow M.D."/>
            <person name="Varshney R.K."/>
            <person name="Wang X."/>
            <person name="Zhang X."/>
            <person name="Barkley N."/>
            <person name="Guimaraes P.M."/>
            <person name="Isobe S."/>
            <person name="Guo B."/>
            <person name="Liao B."/>
            <person name="Stalker H.T."/>
            <person name="Schmitz R.J."/>
            <person name="Scheffler B.E."/>
            <person name="Leal-Bertioli S.C."/>
            <person name="Xun X."/>
            <person name="Jackson S.A."/>
            <person name="Michelmore R."/>
            <person name="Ozias-Akins P."/>
        </authorList>
    </citation>
    <scope>NUCLEOTIDE SEQUENCE [LARGE SCALE GENOMIC DNA]</scope>
    <source>
        <strain evidence="3">cv. V14167</strain>
    </source>
</reference>
<dbReference type="RefSeq" id="XP_015966809.1">
    <property type="nucleotide sequence ID" value="XM_016111323.3"/>
</dbReference>
<keyword evidence="3" id="KW-1185">Reference proteome</keyword>
<evidence type="ECO:0000259" key="2">
    <source>
        <dbReference type="PROSITE" id="PS50846"/>
    </source>
</evidence>
<evidence type="ECO:0000313" key="4">
    <source>
        <dbReference type="RefSeq" id="XP_015966809.1"/>
    </source>
</evidence>
<evidence type="ECO:0000313" key="3">
    <source>
        <dbReference type="Proteomes" id="UP000515211"/>
    </source>
</evidence>
<dbReference type="InterPro" id="IPR006121">
    <property type="entry name" value="HMA_dom"/>
</dbReference>
<evidence type="ECO:0000256" key="1">
    <source>
        <dbReference type="SAM" id="Coils"/>
    </source>
</evidence>
<name>A0A6P4DE66_ARADU</name>
<accession>A0A6P4DE66</accession>
<dbReference type="PROSITE" id="PS50846">
    <property type="entry name" value="HMA_2"/>
    <property type="match status" value="1"/>
</dbReference>
<dbReference type="PANTHER" id="PTHR46932">
    <property type="entry name" value="HEAVY METAL-ASSOCIATED ISOPRENYLATED PLANT PROTEIN 47"/>
    <property type="match status" value="1"/>
</dbReference>
<dbReference type="Gene3D" id="3.30.70.100">
    <property type="match status" value="1"/>
</dbReference>
<proteinExistence type="predicted"/>
<dbReference type="AlphaFoldDB" id="A0A6P4DE66"/>
<dbReference type="KEGG" id="adu:107490555"/>